<dbReference type="InterPro" id="IPR000073">
    <property type="entry name" value="AB_hydrolase_1"/>
</dbReference>
<dbReference type="PANTHER" id="PTHR43798">
    <property type="entry name" value="MONOACYLGLYCEROL LIPASE"/>
    <property type="match status" value="1"/>
</dbReference>
<dbReference type="Pfam" id="PF12697">
    <property type="entry name" value="Abhydrolase_6"/>
    <property type="match status" value="1"/>
</dbReference>
<dbReference type="SUPFAM" id="SSF53474">
    <property type="entry name" value="alpha/beta-Hydrolases"/>
    <property type="match status" value="1"/>
</dbReference>
<dbReference type="PRINTS" id="PR00111">
    <property type="entry name" value="ABHYDROLASE"/>
</dbReference>
<reference evidence="4" key="1">
    <citation type="journal article" date="2019" name="Int. J. Syst. Evol. Microbiol.">
        <title>The Global Catalogue of Microorganisms (GCM) 10K type strain sequencing project: providing services to taxonomists for standard genome sequencing and annotation.</title>
        <authorList>
            <consortium name="The Broad Institute Genomics Platform"/>
            <consortium name="The Broad Institute Genome Sequencing Center for Infectious Disease"/>
            <person name="Wu L."/>
            <person name="Ma J."/>
        </authorList>
    </citation>
    <scope>NUCLEOTIDE SEQUENCE [LARGE SCALE GENOMIC DNA]</scope>
    <source>
        <strain evidence="4">JCM 14303</strain>
    </source>
</reference>
<dbReference type="GO" id="GO:0016787">
    <property type="term" value="F:hydrolase activity"/>
    <property type="evidence" value="ECO:0007669"/>
    <property type="project" value="UniProtKB-KW"/>
</dbReference>
<name>A0ABP4LLX4_9ACTN</name>
<evidence type="ECO:0000313" key="4">
    <source>
        <dbReference type="Proteomes" id="UP001500363"/>
    </source>
</evidence>
<dbReference type="Proteomes" id="UP001500363">
    <property type="component" value="Unassembled WGS sequence"/>
</dbReference>
<evidence type="ECO:0000259" key="2">
    <source>
        <dbReference type="Pfam" id="PF12697"/>
    </source>
</evidence>
<keyword evidence="4" id="KW-1185">Reference proteome</keyword>
<dbReference type="InterPro" id="IPR050266">
    <property type="entry name" value="AB_hydrolase_sf"/>
</dbReference>
<dbReference type="RefSeq" id="WP_344174560.1">
    <property type="nucleotide sequence ID" value="NZ_BAAANC010000002.1"/>
</dbReference>
<dbReference type="PANTHER" id="PTHR43798:SF31">
    <property type="entry name" value="AB HYDROLASE SUPERFAMILY PROTEIN YCLE"/>
    <property type="match status" value="1"/>
</dbReference>
<sequence>MHTISAKTVTLASGLSVDFAETGDPGGIPVVFVHGYVESWRYFELVLEHLPPALHGYALTLRGHGGADGPGGYAPGDFAADVLGFLDAVGLERAAIVGASSGGLVAQLVASSQPHRVSALVLLSAPVALADKPGVIARWEEIAKLEDPVDPAFVEEFVLATSPASVPDELVRVLVGESQKIPARVWKETLRGLIDADLPVALERITAPTLLIWGDQDAFVAGDQAILLRDIPDARQVVYEGCGHGPHLAEPERVVRDLVHFLAG</sequence>
<evidence type="ECO:0000313" key="3">
    <source>
        <dbReference type="EMBL" id="GAA1526641.1"/>
    </source>
</evidence>
<keyword evidence="1 3" id="KW-0378">Hydrolase</keyword>
<proteinExistence type="predicted"/>
<organism evidence="3 4">
    <name type="scientific">Kribbella lupini</name>
    <dbReference type="NCBI Taxonomy" id="291602"/>
    <lineage>
        <taxon>Bacteria</taxon>
        <taxon>Bacillati</taxon>
        <taxon>Actinomycetota</taxon>
        <taxon>Actinomycetes</taxon>
        <taxon>Propionibacteriales</taxon>
        <taxon>Kribbellaceae</taxon>
        <taxon>Kribbella</taxon>
    </lineage>
</organism>
<comment type="caution">
    <text evidence="3">The sequence shown here is derived from an EMBL/GenBank/DDBJ whole genome shotgun (WGS) entry which is preliminary data.</text>
</comment>
<dbReference type="EMBL" id="BAAANC010000002">
    <property type="protein sequence ID" value="GAA1526641.1"/>
    <property type="molecule type" value="Genomic_DNA"/>
</dbReference>
<dbReference type="Gene3D" id="3.40.50.1820">
    <property type="entry name" value="alpha/beta hydrolase"/>
    <property type="match status" value="1"/>
</dbReference>
<dbReference type="InterPro" id="IPR029058">
    <property type="entry name" value="AB_hydrolase_fold"/>
</dbReference>
<feature type="domain" description="AB hydrolase-1" evidence="2">
    <location>
        <begin position="30"/>
        <end position="256"/>
    </location>
</feature>
<evidence type="ECO:0000256" key="1">
    <source>
        <dbReference type="ARBA" id="ARBA00022801"/>
    </source>
</evidence>
<protein>
    <submittedName>
        <fullName evidence="3">Alpha/beta hydrolase</fullName>
    </submittedName>
</protein>
<accession>A0ABP4LLX4</accession>
<gene>
    <name evidence="3" type="ORF">GCM10009741_30330</name>
</gene>